<dbReference type="InterPro" id="IPR031570">
    <property type="entry name" value="NBEA/BDCP_DUF4704"/>
</dbReference>
<dbReference type="PANTHER" id="PTHR13743:SF112">
    <property type="entry name" value="BEACH DOMAIN-CONTAINING PROTEIN"/>
    <property type="match status" value="1"/>
</dbReference>
<dbReference type="KEGG" id="tva:4774309"/>
<evidence type="ECO:0000259" key="1">
    <source>
        <dbReference type="SMART" id="SM01026"/>
    </source>
</evidence>
<dbReference type="PANTHER" id="PTHR13743">
    <property type="entry name" value="BEIGE/BEACH-RELATED"/>
    <property type="match status" value="1"/>
</dbReference>
<sequence>MTSTTSDLFDLISINPSFTSPEIETMYEDLKKDVQFAKVLDFITFLIKFSPYYIIDLHNKNFELKLLVLLEESKNADYKPLIGQIVMLIGEFSQYISSEDVLKASLGLLQLSEDEFVANLHSSIVLSVNDTINICASRPRAYFSLTPDAPTLEISINPKSLIQNHFNISQWIYIPDEIPDHFKIHLFTILLEDKGVIKFTINKNDICYEVSKSSTINKLPNARIQSGVWTYIMIDFERNQTNYMISAILKGKQTKQVPVELDVLSSGVTKIHFAGAHDLTPNWPMLGPVCINSPVNNEYPACIYNFGPRFDISDSNAYQVVPSFNLQNLVSVSASSNDKVSLQIIGKKQKQSRCYLDILIEYCGVQTLLPLFSMIDKFCAVEEEIQSFMITMIEMIMKILQTSKLAQDQFVKVSGFSVIAQFLINQRHQNLTYGFYKKCYDLYCAIDDKTFKQQLLDTFILNFALWAHATNEQLKLVTRHWARIVYEDNFEDAIKVKPFETILSAMRTYFWYTEEKGEYTEYGAKSDNPRDPEVAINVIRSNLTNLLYNIAIKDFKEQYLTCLIGHCVTIPNSQQVNDLIVLVKLLALNEEQPYQKVTEHLSIFLLLHHLLNNANSALVFNCLEVFAALHVTESIKDIKENIHSTILMDFIPQNFFNYDNFSMIVPLVLKYPDFVSLMFYMISKIEDKQCIELVMDHLTPDYKYGKKKEWCIWPIITALTKRGEYGDFIMKFIAESTETEWVFSFSAIEVVGRALNVSFEEYQGLYMKYLTKRILDSPLMFFQDQHKFWDLAIFFMFFRPEDSEFGITKNILRNFEVKKSKHASDVSHNQKIDLSLFLKINKTQLNSTFSEMNSDNYKMKYRYGLRFSKDGKWLDTELGLLLCKQACRTKCETFHNTSCIFAAFSLAAKPQESYEAISTLINIKVAQESYLNLIQHRDKRYFGKQIHTDCIEQLLTQIQEYNDELMKNSKVVTAKLVRFNERVVEKMDMIFQMSDTETNSSNFKDKLNYSSHIAKVKETFQKKANRLLKLSTSKGAPWESMSDKSDADKFLYITRTNGTNYIPMEAIMIKDLVKDGDLPIKIVPPTEDTERCDISEPITDAMEQFMKEKTEEYQNKTNLVIPKFERPDINQNFALPGKIYHVSDLQQDIVFSVLNESFEIRFCYNNLVLTFDSSNTKKVMFREIDGLPCGLEVYTTLGQSYLVILEDFNSLTVLNSIAQLKGFENIEVMTKQPFEYVVTSKITEKWLNYEITSLEYLLALNDIAGRSFNKLSLYPVMPNVNSNVTQHYNVRSVLDLLGTVEPYKTLLRNLGKGKLDKNLVSDISTIKTFYPPEYFASPYCLSSDVKLPTENIFEFIRSNIEKLESDDNMVIAFIDKVFGIGSSYKRMEDFDEGFVKDPFRRVNYEVELNFIRTQPIKLFYKEHPKRKQFEVKHPAAMDCQFKDLKSIKIIPEQKAQGCMASYVVFEPNTPIYRLSVNLNQEGSTSLFKKETNTKVEVGHIQRNCISDVSKGKIAIGNKSGELFMVYGQDGFDVCGSYFSSPIKKLVAGTEQMASVHDTNTINVWSARNPYQHLYLLPSFRGRVYDLAVDSDSSLLVVAYQDKSIAIFSLSLGEMIHEIELDFVAQHICICGNSSLIYVSNGKKLIAFTSNGIKVCEREFTSYITWIGGTKNKVSILTEANELYILDYINLKGKGREVLCSPKAKVVEIEFSGMPNVTSFYTETGQIVVASFKL</sequence>
<dbReference type="InterPro" id="IPR036322">
    <property type="entry name" value="WD40_repeat_dom_sf"/>
</dbReference>
<dbReference type="RefSeq" id="XP_001328524.1">
    <property type="nucleotide sequence ID" value="XM_001328489.1"/>
</dbReference>
<dbReference type="Gene3D" id="2.130.10.10">
    <property type="entry name" value="YVTN repeat-like/Quinoprotein amine dehydrogenase"/>
    <property type="match status" value="1"/>
</dbReference>
<dbReference type="SUPFAM" id="SSF81837">
    <property type="entry name" value="BEACH domain"/>
    <property type="match status" value="1"/>
</dbReference>
<name>A2DTJ2_TRIV3</name>
<dbReference type="Gene3D" id="1.10.1540.10">
    <property type="entry name" value="BEACH domain"/>
    <property type="match status" value="1"/>
</dbReference>
<reference evidence="2" key="2">
    <citation type="journal article" date="2007" name="Science">
        <title>Draft genome sequence of the sexually transmitted pathogen Trichomonas vaginalis.</title>
        <authorList>
            <person name="Carlton J.M."/>
            <person name="Hirt R.P."/>
            <person name="Silva J.C."/>
            <person name="Delcher A.L."/>
            <person name="Schatz M."/>
            <person name="Zhao Q."/>
            <person name="Wortman J.R."/>
            <person name="Bidwell S.L."/>
            <person name="Alsmark U.C.M."/>
            <person name="Besteiro S."/>
            <person name="Sicheritz-Ponten T."/>
            <person name="Noel C.J."/>
            <person name="Dacks J.B."/>
            <person name="Foster P.G."/>
            <person name="Simillion C."/>
            <person name="Van de Peer Y."/>
            <person name="Miranda-Saavedra D."/>
            <person name="Barton G.J."/>
            <person name="Westrop G.D."/>
            <person name="Mueller S."/>
            <person name="Dessi D."/>
            <person name="Fiori P.L."/>
            <person name="Ren Q."/>
            <person name="Paulsen I."/>
            <person name="Zhang H."/>
            <person name="Bastida-Corcuera F.D."/>
            <person name="Simoes-Barbosa A."/>
            <person name="Brown M.T."/>
            <person name="Hayes R.D."/>
            <person name="Mukherjee M."/>
            <person name="Okumura C.Y."/>
            <person name="Schneider R."/>
            <person name="Smith A.J."/>
            <person name="Vanacova S."/>
            <person name="Villalvazo M."/>
            <person name="Haas B.J."/>
            <person name="Pertea M."/>
            <person name="Feldblyum T.V."/>
            <person name="Utterback T.R."/>
            <person name="Shu C.L."/>
            <person name="Osoegawa K."/>
            <person name="de Jong P.J."/>
            <person name="Hrdy I."/>
            <person name="Horvathova L."/>
            <person name="Zubacova Z."/>
            <person name="Dolezal P."/>
            <person name="Malik S.B."/>
            <person name="Logsdon J.M. Jr."/>
            <person name="Henze K."/>
            <person name="Gupta A."/>
            <person name="Wang C.C."/>
            <person name="Dunne R.L."/>
            <person name="Upcroft J.A."/>
            <person name="Upcroft P."/>
            <person name="White O."/>
            <person name="Salzberg S.L."/>
            <person name="Tang P."/>
            <person name="Chiu C.-H."/>
            <person name="Lee Y.-S."/>
            <person name="Embley T.M."/>
            <person name="Coombs G.H."/>
            <person name="Mottram J.C."/>
            <person name="Tachezy J."/>
            <person name="Fraser-Liggett C.M."/>
            <person name="Johnson P.J."/>
        </authorList>
    </citation>
    <scope>NUCLEOTIDE SEQUENCE [LARGE SCALE GENOMIC DNA]</scope>
    <source>
        <strain evidence="2">G3</strain>
    </source>
</reference>
<dbReference type="Proteomes" id="UP000001542">
    <property type="component" value="Unassembled WGS sequence"/>
</dbReference>
<proteinExistence type="predicted"/>
<dbReference type="Pfam" id="PF15787">
    <property type="entry name" value="DUF4704"/>
    <property type="match status" value="1"/>
</dbReference>
<dbReference type="VEuPathDB" id="TrichDB:TVAG_423540"/>
<dbReference type="SMR" id="A2DTJ2"/>
<dbReference type="EMBL" id="DS113244">
    <property type="protein sequence ID" value="EAY16301.1"/>
    <property type="molecule type" value="Genomic_DNA"/>
</dbReference>
<dbReference type="InParanoid" id="A2DTJ2"/>
<dbReference type="SUPFAM" id="SSF50978">
    <property type="entry name" value="WD40 repeat-like"/>
    <property type="match status" value="1"/>
</dbReference>
<gene>
    <name evidence="2" type="ORF">TVAG_423540</name>
</gene>
<organism evidence="2 3">
    <name type="scientific">Trichomonas vaginalis (strain ATCC PRA-98 / G3)</name>
    <dbReference type="NCBI Taxonomy" id="412133"/>
    <lineage>
        <taxon>Eukaryota</taxon>
        <taxon>Metamonada</taxon>
        <taxon>Parabasalia</taxon>
        <taxon>Trichomonadida</taxon>
        <taxon>Trichomonadidae</taxon>
        <taxon>Trichomonas</taxon>
    </lineage>
</organism>
<accession>A2DTJ2</accession>
<keyword evidence="3" id="KW-1185">Reference proteome</keyword>
<dbReference type="SMART" id="SM01026">
    <property type="entry name" value="Beach"/>
    <property type="match status" value="1"/>
</dbReference>
<evidence type="ECO:0000313" key="2">
    <source>
        <dbReference type="EMBL" id="EAY16301.1"/>
    </source>
</evidence>
<dbReference type="InterPro" id="IPR036372">
    <property type="entry name" value="BEACH_dom_sf"/>
</dbReference>
<dbReference type="InterPro" id="IPR000409">
    <property type="entry name" value="BEACH_dom"/>
</dbReference>
<dbReference type="eggNOG" id="KOG1787">
    <property type="taxonomic scope" value="Eukaryota"/>
</dbReference>
<reference evidence="2" key="1">
    <citation type="submission" date="2006-10" db="EMBL/GenBank/DDBJ databases">
        <authorList>
            <person name="Amadeo P."/>
            <person name="Zhao Q."/>
            <person name="Wortman J."/>
            <person name="Fraser-Liggett C."/>
            <person name="Carlton J."/>
        </authorList>
    </citation>
    <scope>NUCLEOTIDE SEQUENCE</scope>
    <source>
        <strain evidence="2">G3</strain>
    </source>
</reference>
<dbReference type="Pfam" id="PF02138">
    <property type="entry name" value="Beach"/>
    <property type="match status" value="1"/>
</dbReference>
<evidence type="ECO:0000313" key="3">
    <source>
        <dbReference type="Proteomes" id="UP000001542"/>
    </source>
</evidence>
<protein>
    <recommendedName>
        <fullName evidence="1">BEACH domain-containing protein</fullName>
    </recommendedName>
</protein>
<dbReference type="VEuPathDB" id="TrichDB:TVAGG3_0593770"/>
<feature type="domain" description="BEACH" evidence="1">
    <location>
        <begin position="1243"/>
        <end position="1426"/>
    </location>
</feature>
<dbReference type="InterPro" id="IPR050865">
    <property type="entry name" value="BEACH_Domain"/>
</dbReference>
<dbReference type="InterPro" id="IPR015943">
    <property type="entry name" value="WD40/YVTN_repeat-like_dom_sf"/>
</dbReference>